<dbReference type="GO" id="GO:0098003">
    <property type="term" value="P:viral tail assembly"/>
    <property type="evidence" value="ECO:0007669"/>
    <property type="project" value="UniProtKB-KW"/>
</dbReference>
<evidence type="ECO:0000313" key="1">
    <source>
        <dbReference type="EMBL" id="URA07145.1"/>
    </source>
</evidence>
<evidence type="ECO:0000313" key="2">
    <source>
        <dbReference type="Proteomes" id="UP001056460"/>
    </source>
</evidence>
<accession>A0A9E7E1G8</accession>
<dbReference type="EMBL" id="ON189047">
    <property type="protein sequence ID" value="URA07145.1"/>
    <property type="molecule type" value="Genomic_DNA"/>
</dbReference>
<sequence length="829" mass="89599">MADVANLVIRVSSDQVSTADRRLKGMSTSGGSAEKATSGLMGTFTKFLGPLTAAVSVMGAFNKLISVQREFDVLNAGLITATGSSEKAAVAFEALNDFATKTPYGLQQAVEGFTKLVNLGLEPSERAMMSYGNTASAMGKDLNQMIEAVADAATGEFERLKEFGIKAKQEGDKVSLTFRGTTTTIGNNAKEIEGYLMALGENEFAGAMETRMNSLDGAIAGLGDAWDGLWRTISQQGIGDSIAEAVNVASEALQGLTDMIASGEMQGYLQAIMIAFRDWGTDIETTVNLITEWFKDTFGEWKDEGMAVVDFLIDAFKQFPQNVRALIQILVVEFLSGFNAIRAYATAFADGVKAIFSDDTFANVGTRLQASLNGIAAAREDSITQIMGERDATINAVDAQIAATQKLRKEYDDAAAARRAAGGDRLAQFGVGAQQKPSDKVDKAAAKAAEAAKKKREQEFKATIESLQTEEEAIQASYSKRAKIIQENTDPNSDQRKQLMARLEKERSEELAKLGESRNSEVESLRQSLLTQEQSIAESYQRRIDLINANTEAGSEIQKRMTDQVTKARDKELADLALQKQSSVDALYNGLLKEEEALQRSYDRKRELILANEEVTEIQRQDLLKRLKQQFDNETAEMENKRIQTQLSTGEQLFSGLAGLAKSYAGEQSGAYRALFAVSKAFSVAQATMSIATGLAKAQELGFPANLAEMARVAATGASILAQVNGAQFSGAYDQGGQIPAGKIGIVGEYGPEFVRGPATVRGRELSNRSYPETQQAAAAQPAPVNIKQINAFDTGVIGDYLATGEGEQLLMNVVHRNRTTIRNMSTGR</sequence>
<proteinExistence type="predicted"/>
<gene>
    <name evidence="1" type="ORF">Mallos_BL60037</name>
</gene>
<reference evidence="1" key="1">
    <citation type="journal article" date="2022" name="Viruses">
        <title>Isolation of novel Xanthomonas phages for the plant pathogens X. translucens and X. campestris.</title>
        <authorList>
            <person name="Erdrich S.H."/>
            <person name="Sharma V."/>
            <person name="Schurr U."/>
            <person name="Arsova B."/>
            <person name="Frunzke J."/>
        </authorList>
    </citation>
    <scope>NUCLEOTIDE SEQUENCE</scope>
</reference>
<keyword evidence="2" id="KW-1185">Reference proteome</keyword>
<organism evidence="1 2">
    <name type="scientific">Xanthomonas phage Mallos</name>
    <dbReference type="NCBI Taxonomy" id="2939131"/>
    <lineage>
        <taxon>Viruses</taxon>
        <taxon>Duplodnaviria</taxon>
        <taxon>Heunggongvirae</taxon>
        <taxon>Uroviricota</taxon>
        <taxon>Caudoviricetes</taxon>
        <taxon>Mesyanzhinovviridae</taxon>
        <taxon>Bradleyvirinae</taxon>
        <taxon>Mallosvirus</taxon>
        <taxon>Mallosvirus mallos</taxon>
    </lineage>
</organism>
<name>A0A9E7E1G8_9CAUD</name>
<protein>
    <submittedName>
        <fullName evidence="1">Tape measure protein</fullName>
    </submittedName>
</protein>
<dbReference type="Proteomes" id="UP001056460">
    <property type="component" value="Segment"/>
</dbReference>